<dbReference type="PANTHER" id="PTHR12521:SF0">
    <property type="entry name" value="ADP-RIBOSE GLYCOHYDROLASE OARD1"/>
    <property type="match status" value="1"/>
</dbReference>
<evidence type="ECO:0000259" key="1">
    <source>
        <dbReference type="PROSITE" id="PS51154"/>
    </source>
</evidence>
<accession>A0ABQ9JWK3</accession>
<proteinExistence type="predicted"/>
<dbReference type="CDD" id="cd02901">
    <property type="entry name" value="Macro_Poa1p-like"/>
    <property type="match status" value="1"/>
</dbReference>
<dbReference type="InterPro" id="IPR005162">
    <property type="entry name" value="Retrotrans_gag_dom"/>
</dbReference>
<sequence length="455" mass="52318">MEPNDLKAPELIFELRSRGVEPKDNQMLRRAQFRGILAKEKEVDGLREARHVSTDELYASAIDLFTGPALLWYKNIKKSIHSWSELVECLKRDFLPVDYEEDLLNEIKSRTQGPSENVLFYIIAVESMYNRLTNPYSEKEKVKQIKQRYRPPPSRKLQLLEPDLACMSLNDRQSVSFSELQSEDIPSFYVSKMRFKKLAKRCRAPNHFKNISKDFKRGNGTAEYSNVKINTETRPGPGGQKLRVQEGQFTKQEKLIAPSGQVHALSLPSDNSHTLRFHEKYCDLFTVSSDYSLVHCVSADFRMSRGIAYLFKQKFGGIEYLRGQNQSRGGLAILKDGLRNIYYLVTKDRSYHKPEYEDLWQSLVKLKQHVDQSGIKKLAMPTIGCGLDRLSWPKVKKMLLSCFQKTNIEILICHVPVNDSVAGLSEEIPQLNGPTLYIRLERRSRGSIAVLYCLV</sequence>
<dbReference type="InterPro" id="IPR002589">
    <property type="entry name" value="Macro_dom"/>
</dbReference>
<dbReference type="InterPro" id="IPR050892">
    <property type="entry name" value="ADP-ribose_metab_enzymes"/>
</dbReference>
<evidence type="ECO:0000313" key="3">
    <source>
        <dbReference type="Proteomes" id="UP001162164"/>
    </source>
</evidence>
<gene>
    <name evidence="2" type="ORF">NQ317_017210</name>
</gene>
<comment type="caution">
    <text evidence="2">The sequence shown here is derived from an EMBL/GenBank/DDBJ whole genome shotgun (WGS) entry which is preliminary data.</text>
</comment>
<evidence type="ECO:0000313" key="2">
    <source>
        <dbReference type="EMBL" id="KAJ8982408.1"/>
    </source>
</evidence>
<dbReference type="Pfam" id="PF03732">
    <property type="entry name" value="Retrotrans_gag"/>
    <property type="match status" value="1"/>
</dbReference>
<keyword evidence="3" id="KW-1185">Reference proteome</keyword>
<dbReference type="InterPro" id="IPR043472">
    <property type="entry name" value="Macro_dom-like"/>
</dbReference>
<feature type="domain" description="Macro" evidence="1">
    <location>
        <begin position="264"/>
        <end position="455"/>
    </location>
</feature>
<dbReference type="PROSITE" id="PS51154">
    <property type="entry name" value="MACRO"/>
    <property type="match status" value="1"/>
</dbReference>
<name>A0ABQ9JWK3_9CUCU</name>
<dbReference type="Gene3D" id="3.40.220.10">
    <property type="entry name" value="Leucine Aminopeptidase, subunit E, domain 1"/>
    <property type="match status" value="1"/>
</dbReference>
<dbReference type="SUPFAM" id="SSF52949">
    <property type="entry name" value="Macro domain-like"/>
    <property type="match status" value="1"/>
</dbReference>
<dbReference type="PANTHER" id="PTHR12521">
    <property type="entry name" value="PROTEIN C6ORF130"/>
    <property type="match status" value="1"/>
</dbReference>
<reference evidence="2" key="1">
    <citation type="journal article" date="2023" name="Insect Mol. Biol.">
        <title>Genome sequencing provides insights into the evolution of gene families encoding plant cell wall-degrading enzymes in longhorned beetles.</title>
        <authorList>
            <person name="Shin N.R."/>
            <person name="Okamura Y."/>
            <person name="Kirsch R."/>
            <person name="Pauchet Y."/>
        </authorList>
    </citation>
    <scope>NUCLEOTIDE SEQUENCE</scope>
    <source>
        <strain evidence="2">MMC_N1</strain>
    </source>
</reference>
<organism evidence="2 3">
    <name type="scientific">Molorchus minor</name>
    <dbReference type="NCBI Taxonomy" id="1323400"/>
    <lineage>
        <taxon>Eukaryota</taxon>
        <taxon>Metazoa</taxon>
        <taxon>Ecdysozoa</taxon>
        <taxon>Arthropoda</taxon>
        <taxon>Hexapoda</taxon>
        <taxon>Insecta</taxon>
        <taxon>Pterygota</taxon>
        <taxon>Neoptera</taxon>
        <taxon>Endopterygota</taxon>
        <taxon>Coleoptera</taxon>
        <taxon>Polyphaga</taxon>
        <taxon>Cucujiformia</taxon>
        <taxon>Chrysomeloidea</taxon>
        <taxon>Cerambycidae</taxon>
        <taxon>Lamiinae</taxon>
        <taxon>Monochamini</taxon>
        <taxon>Molorchus</taxon>
    </lineage>
</organism>
<dbReference type="EMBL" id="JAPWTJ010000125">
    <property type="protein sequence ID" value="KAJ8982408.1"/>
    <property type="molecule type" value="Genomic_DNA"/>
</dbReference>
<protein>
    <recommendedName>
        <fullName evidence="1">Macro domain-containing protein</fullName>
    </recommendedName>
</protein>
<dbReference type="Proteomes" id="UP001162164">
    <property type="component" value="Unassembled WGS sequence"/>
</dbReference>